<dbReference type="SUPFAM" id="SSF102712">
    <property type="entry name" value="JAB1/MPN domain"/>
    <property type="match status" value="1"/>
</dbReference>
<dbReference type="Pfam" id="PF04433">
    <property type="entry name" value="SWIRM"/>
    <property type="match status" value="1"/>
</dbReference>
<dbReference type="SMART" id="SM00232">
    <property type="entry name" value="JAB_MPN"/>
    <property type="match status" value="1"/>
</dbReference>
<evidence type="ECO:0000256" key="2">
    <source>
        <dbReference type="ARBA" id="ARBA00007194"/>
    </source>
</evidence>
<dbReference type="InterPro" id="IPR000555">
    <property type="entry name" value="JAMM/MPN+_dom"/>
</dbReference>
<dbReference type="InterPro" id="IPR017884">
    <property type="entry name" value="SANT_dom"/>
</dbReference>
<organism evidence="10">
    <name type="scientific">Timema californicum</name>
    <name type="common">California timema</name>
    <name type="synonym">Walking stick</name>
    <dbReference type="NCBI Taxonomy" id="61474"/>
    <lineage>
        <taxon>Eukaryota</taxon>
        <taxon>Metazoa</taxon>
        <taxon>Ecdysozoa</taxon>
        <taxon>Arthropoda</taxon>
        <taxon>Hexapoda</taxon>
        <taxon>Insecta</taxon>
        <taxon>Pterygota</taxon>
        <taxon>Neoptera</taxon>
        <taxon>Polyneoptera</taxon>
        <taxon>Phasmatodea</taxon>
        <taxon>Timematodea</taxon>
        <taxon>Timematoidea</taxon>
        <taxon>Timematidae</taxon>
        <taxon>Timema</taxon>
    </lineage>
</organism>
<dbReference type="PANTHER" id="PTHR10410">
    <property type="entry name" value="EUKARYOTIC TRANSLATION INITIATION FACTOR 3 -RELATED"/>
    <property type="match status" value="1"/>
</dbReference>
<dbReference type="EMBL" id="OE180868">
    <property type="protein sequence ID" value="CAD7572150.1"/>
    <property type="molecule type" value="Genomic_DNA"/>
</dbReference>
<dbReference type="GO" id="GO:0008237">
    <property type="term" value="F:metallopeptidase activity"/>
    <property type="evidence" value="ECO:0007669"/>
    <property type="project" value="InterPro"/>
</dbReference>
<protein>
    <recommendedName>
        <fullName evidence="5">Myb-like, SWIRM and MPN domain-containing protein 1</fullName>
    </recommendedName>
</protein>
<evidence type="ECO:0000259" key="9">
    <source>
        <dbReference type="PROSITE" id="PS51293"/>
    </source>
</evidence>
<dbReference type="Pfam" id="PF01398">
    <property type="entry name" value="JAB"/>
    <property type="match status" value="1"/>
</dbReference>
<evidence type="ECO:0000256" key="3">
    <source>
        <dbReference type="ARBA" id="ARBA00023125"/>
    </source>
</evidence>
<gene>
    <name evidence="10" type="ORF">TCMB3V08_LOCUS4804</name>
</gene>
<comment type="subcellular location">
    <subcellularLocation>
        <location evidence="1">Nucleus</location>
    </subcellularLocation>
</comment>
<dbReference type="Gene3D" id="3.40.140.10">
    <property type="entry name" value="Cytidine Deaminase, domain 2"/>
    <property type="match status" value="1"/>
</dbReference>
<feature type="compositionally biased region" description="Basic and acidic residues" evidence="6">
    <location>
        <begin position="82"/>
        <end position="92"/>
    </location>
</feature>
<evidence type="ECO:0000313" key="10">
    <source>
        <dbReference type="EMBL" id="CAD7572150.1"/>
    </source>
</evidence>
<dbReference type="SMART" id="SM00717">
    <property type="entry name" value="SANT"/>
    <property type="match status" value="1"/>
</dbReference>
<feature type="domain" description="SWIRM" evidence="8">
    <location>
        <begin position="486"/>
        <end position="590"/>
    </location>
</feature>
<dbReference type="AlphaFoldDB" id="A0A7R9P6R7"/>
<name>A0A7R9P6R7_TIMCA</name>
<proteinExistence type="inferred from homology"/>
<evidence type="ECO:0000256" key="5">
    <source>
        <dbReference type="ARBA" id="ARBA00032256"/>
    </source>
</evidence>
<dbReference type="GO" id="GO:0003677">
    <property type="term" value="F:DNA binding"/>
    <property type="evidence" value="ECO:0007669"/>
    <property type="project" value="UniProtKB-KW"/>
</dbReference>
<feature type="domain" description="SANT" evidence="9">
    <location>
        <begin position="112"/>
        <end position="162"/>
    </location>
</feature>
<evidence type="ECO:0000259" key="7">
    <source>
        <dbReference type="PROSITE" id="PS50249"/>
    </source>
</evidence>
<keyword evidence="3" id="KW-0238">DNA-binding</keyword>
<dbReference type="InterPro" id="IPR036388">
    <property type="entry name" value="WH-like_DNA-bd_sf"/>
</dbReference>
<reference evidence="10" key="1">
    <citation type="submission" date="2020-11" db="EMBL/GenBank/DDBJ databases">
        <authorList>
            <person name="Tran Van P."/>
        </authorList>
    </citation>
    <scope>NUCLEOTIDE SEQUENCE</scope>
</reference>
<accession>A0A7R9P6R7</accession>
<dbReference type="CDD" id="cd00167">
    <property type="entry name" value="SANT"/>
    <property type="match status" value="1"/>
</dbReference>
<comment type="similarity">
    <text evidence="2">Belongs to the peptidase M67A family. MYSM1 subfamily.</text>
</comment>
<dbReference type="InterPro" id="IPR050242">
    <property type="entry name" value="JAMM_MPN+_peptidase_M67A"/>
</dbReference>
<keyword evidence="4" id="KW-0539">Nucleus</keyword>
<feature type="domain" description="MPN" evidence="7">
    <location>
        <begin position="700"/>
        <end position="830"/>
    </location>
</feature>
<dbReference type="Pfam" id="PF00249">
    <property type="entry name" value="Myb_DNA-binding"/>
    <property type="match status" value="1"/>
</dbReference>
<dbReference type="InterPro" id="IPR009057">
    <property type="entry name" value="Homeodomain-like_sf"/>
</dbReference>
<evidence type="ECO:0000256" key="4">
    <source>
        <dbReference type="ARBA" id="ARBA00023242"/>
    </source>
</evidence>
<dbReference type="InterPro" id="IPR007526">
    <property type="entry name" value="SWIRM"/>
</dbReference>
<dbReference type="InterPro" id="IPR037518">
    <property type="entry name" value="MPN"/>
</dbReference>
<dbReference type="Gene3D" id="1.20.58.1880">
    <property type="match status" value="1"/>
</dbReference>
<evidence type="ECO:0000256" key="6">
    <source>
        <dbReference type="SAM" id="MobiDB-lite"/>
    </source>
</evidence>
<dbReference type="PROSITE" id="PS50249">
    <property type="entry name" value="MPN"/>
    <property type="match status" value="1"/>
</dbReference>
<evidence type="ECO:0000256" key="1">
    <source>
        <dbReference type="ARBA" id="ARBA00004123"/>
    </source>
</evidence>
<evidence type="ECO:0000259" key="8">
    <source>
        <dbReference type="PROSITE" id="PS50934"/>
    </source>
</evidence>
<dbReference type="InterPro" id="IPR001005">
    <property type="entry name" value="SANT/Myb"/>
</dbReference>
<feature type="region of interest" description="Disordered" evidence="6">
    <location>
        <begin position="266"/>
        <end position="285"/>
    </location>
</feature>
<dbReference type="PROSITE" id="PS51293">
    <property type="entry name" value="SANT"/>
    <property type="match status" value="1"/>
</dbReference>
<feature type="region of interest" description="Disordered" evidence="6">
    <location>
        <begin position="82"/>
        <end position="107"/>
    </location>
</feature>
<dbReference type="SUPFAM" id="SSF46689">
    <property type="entry name" value="Homeodomain-like"/>
    <property type="match status" value="2"/>
</dbReference>
<dbReference type="Gene3D" id="1.10.10.10">
    <property type="entry name" value="Winged helix-like DNA-binding domain superfamily/Winged helix DNA-binding domain"/>
    <property type="match status" value="1"/>
</dbReference>
<feature type="compositionally biased region" description="Polar residues" evidence="6">
    <location>
        <begin position="93"/>
        <end position="107"/>
    </location>
</feature>
<dbReference type="PROSITE" id="PS50934">
    <property type="entry name" value="SWIRM"/>
    <property type="match status" value="1"/>
</dbReference>
<sequence length="924" mass="104193">MNSAEAELSDQQFNMADDDEVDILGDFSLDNLFPKEDGRLSSCYDGGVLESHGTDLLHCDYNMSSNWLLDTTQPWYSMAEDNKSLQSDDRQQHNFSTSMSTVDPLPTSSCIEENDQWNVKEKDLLQKGLELFGRSWVRLAQFIGSKTSQQVKSYMRTQHNSQLEKANLSFSIDSGHCESESYSFSELINDMEIPASMEEVIAVVSTAQTTIPVVSSKKTTTSYVNADTTDFRSVDGSYEPDDYEQERAKKKGLRRREVVKKVLATKRKRPRGRPCGKSNSGHSTTPARWYINKMAESSEEESLTMAGCKKGVLLSTGEEVVRLQKESTSDLDEDEEIEIDDTDENYASIKKELCLTSSQPLKAEVDSVTDTYKTLENIPSCDIVNGDDLKYTSYSNIKFEHAVKEEIETENLIMPYNHSVSCTNDTKEEDEFESKVFDTNSIMCSQSDTDNPFNLPVPTEEHLIDPGTISEEERFIHSEFFEGRPAKTPKRYLKVNLVSIPALDNISVTLTYSQQAQNREPTAREQSTRMDIRNHIIESWSQSKPMYVTKTSVRLGLKNCGDVNCIGRVHSYLEQIGAINFGCEQVRYIRPLFFSPNSATVVSQPPVKDKPSMEQLMAIKQARTEGMRQRKKKNCLDFWDPLDGEGGYTTKHSADGRVVDTIIVTEDKPRVEKLRSQKAELIKLIYCNKFSDDKPAPFSVELHVEALLVMDLHSHAFHSEVIGLLGGRYYEEGAVLRITRSQPCKSNSSGVHCDMCPVSQTEASEKLHAEDLEVVGWYHSHPKFFPNPSVQDLDTQSNMQSWLCKSSVAFVSFIISPYCPTSRTLASEYRCMIVEKNEDAGSLGTPFRLKVDVVSYGLSITTFMKQMAQIFSLSENSNMGVVDFSSLYSSNLSYTDKKFSILSTMRLVTTHLMDTSTVSQVMSM</sequence>
<dbReference type="GO" id="GO:0005634">
    <property type="term" value="C:nucleus"/>
    <property type="evidence" value="ECO:0007669"/>
    <property type="project" value="UniProtKB-SubCell"/>
</dbReference>